<keyword evidence="1 4" id="KW-0349">Heme</keyword>
<keyword evidence="2 4" id="KW-0479">Metal-binding</keyword>
<evidence type="ECO:0000313" key="7">
    <source>
        <dbReference type="Proteomes" id="UP000605990"/>
    </source>
</evidence>
<feature type="domain" description="Cytochrome c" evidence="5">
    <location>
        <begin position="44"/>
        <end position="134"/>
    </location>
</feature>
<name>A0ABR7IZ88_9FLAO</name>
<sequence>MKNYRKLLCLAVLTLGFVSCGEKKETDPMGNPIEETKTTTTALSSKDLGKELFEGKGMCATCHKPDAKIVGPSIKEIAKMYTEKKASISMFLQGEADPIVDPTQFEIMKANFAITKTMTEEELKGLEDYMLSIK</sequence>
<accession>A0ABR7IZ88</accession>
<dbReference type="EMBL" id="JACRUN010000005">
    <property type="protein sequence ID" value="MBC5835085.1"/>
    <property type="molecule type" value="Genomic_DNA"/>
</dbReference>
<evidence type="ECO:0000256" key="3">
    <source>
        <dbReference type="ARBA" id="ARBA00023004"/>
    </source>
</evidence>
<dbReference type="RefSeq" id="WP_166129407.1">
    <property type="nucleotide sequence ID" value="NZ_JAANOQ010000006.1"/>
</dbReference>
<dbReference type="PROSITE" id="PS51007">
    <property type="entry name" value="CYTC"/>
    <property type="match status" value="1"/>
</dbReference>
<proteinExistence type="predicted"/>
<dbReference type="InterPro" id="IPR009056">
    <property type="entry name" value="Cyt_c-like_dom"/>
</dbReference>
<dbReference type="Proteomes" id="UP000605990">
    <property type="component" value="Unassembled WGS sequence"/>
</dbReference>
<evidence type="ECO:0000256" key="4">
    <source>
        <dbReference type="PROSITE-ProRule" id="PRU00433"/>
    </source>
</evidence>
<dbReference type="Gene3D" id="1.10.760.10">
    <property type="entry name" value="Cytochrome c-like domain"/>
    <property type="match status" value="1"/>
</dbReference>
<comment type="caution">
    <text evidence="6">The sequence shown here is derived from an EMBL/GenBank/DDBJ whole genome shotgun (WGS) entry which is preliminary data.</text>
</comment>
<organism evidence="6 7">
    <name type="scientific">Flavobacterium bernardetii</name>
    <dbReference type="NCBI Taxonomy" id="2813823"/>
    <lineage>
        <taxon>Bacteria</taxon>
        <taxon>Pseudomonadati</taxon>
        <taxon>Bacteroidota</taxon>
        <taxon>Flavobacteriia</taxon>
        <taxon>Flavobacteriales</taxon>
        <taxon>Flavobacteriaceae</taxon>
        <taxon>Flavobacterium</taxon>
    </lineage>
</organism>
<reference evidence="6 7" key="1">
    <citation type="submission" date="2020-08" db="EMBL/GenBank/DDBJ databases">
        <title>Description of novel Flavobacterium F-408 isolate.</title>
        <authorList>
            <person name="Saticioglu I.B."/>
            <person name="Duman M."/>
            <person name="Altun S."/>
        </authorList>
    </citation>
    <scope>NUCLEOTIDE SEQUENCE [LARGE SCALE GENOMIC DNA]</scope>
    <source>
        <strain evidence="6 7">F-408</strain>
    </source>
</reference>
<evidence type="ECO:0000259" key="5">
    <source>
        <dbReference type="PROSITE" id="PS51007"/>
    </source>
</evidence>
<dbReference type="Pfam" id="PF00034">
    <property type="entry name" value="Cytochrom_C"/>
    <property type="match status" value="1"/>
</dbReference>
<evidence type="ECO:0000313" key="6">
    <source>
        <dbReference type="EMBL" id="MBC5835085.1"/>
    </source>
</evidence>
<gene>
    <name evidence="6" type="ORF">H8R27_09320</name>
</gene>
<protein>
    <submittedName>
        <fullName evidence="6">C-type cytochrome</fullName>
    </submittedName>
</protein>
<dbReference type="SUPFAM" id="SSF46626">
    <property type="entry name" value="Cytochrome c"/>
    <property type="match status" value="1"/>
</dbReference>
<dbReference type="PROSITE" id="PS51257">
    <property type="entry name" value="PROKAR_LIPOPROTEIN"/>
    <property type="match status" value="1"/>
</dbReference>
<evidence type="ECO:0000256" key="2">
    <source>
        <dbReference type="ARBA" id="ARBA00022723"/>
    </source>
</evidence>
<keyword evidence="3 4" id="KW-0408">Iron</keyword>
<evidence type="ECO:0000256" key="1">
    <source>
        <dbReference type="ARBA" id="ARBA00022617"/>
    </source>
</evidence>
<keyword evidence="7" id="KW-1185">Reference proteome</keyword>
<dbReference type="InterPro" id="IPR036909">
    <property type="entry name" value="Cyt_c-like_dom_sf"/>
</dbReference>